<keyword evidence="7" id="KW-0677">Repeat</keyword>
<evidence type="ECO:0000256" key="9">
    <source>
        <dbReference type="ARBA" id="ARBA00023136"/>
    </source>
</evidence>
<evidence type="ECO:0000256" key="10">
    <source>
        <dbReference type="ARBA" id="ARBA00023170"/>
    </source>
</evidence>
<dbReference type="FunFam" id="3.80.10.10:FF:000383">
    <property type="entry name" value="Leucine-rich repeat receptor protein kinase EMS1"/>
    <property type="match status" value="1"/>
</dbReference>
<dbReference type="InterPro" id="IPR055414">
    <property type="entry name" value="LRR_R13L4/SHOC2-like"/>
</dbReference>
<feature type="signal peptide" evidence="13">
    <location>
        <begin position="1"/>
        <end position="29"/>
    </location>
</feature>
<dbReference type="FunFam" id="3.80.10.10:FF:000095">
    <property type="entry name" value="LRR receptor-like serine/threonine-protein kinase GSO1"/>
    <property type="match status" value="1"/>
</dbReference>
<organism evidence="15 16">
    <name type="scientific">Aristolochia fimbriata</name>
    <name type="common">White veined hardy Dutchman's pipe vine</name>
    <dbReference type="NCBI Taxonomy" id="158543"/>
    <lineage>
        <taxon>Eukaryota</taxon>
        <taxon>Viridiplantae</taxon>
        <taxon>Streptophyta</taxon>
        <taxon>Embryophyta</taxon>
        <taxon>Tracheophyta</taxon>
        <taxon>Spermatophyta</taxon>
        <taxon>Magnoliopsida</taxon>
        <taxon>Magnoliidae</taxon>
        <taxon>Piperales</taxon>
        <taxon>Aristolochiaceae</taxon>
        <taxon>Aristolochia</taxon>
    </lineage>
</organism>
<keyword evidence="3" id="KW-1003">Cell membrane</keyword>
<dbReference type="Pfam" id="PF08263">
    <property type="entry name" value="LRRNT_2"/>
    <property type="match status" value="1"/>
</dbReference>
<keyword evidence="9" id="KW-0472">Membrane</keyword>
<evidence type="ECO:0000256" key="1">
    <source>
        <dbReference type="ARBA" id="ARBA00004251"/>
    </source>
</evidence>
<reference evidence="15 16" key="1">
    <citation type="submission" date="2021-07" db="EMBL/GenBank/DDBJ databases">
        <title>The Aristolochia fimbriata genome: insights into angiosperm evolution, floral development and chemical biosynthesis.</title>
        <authorList>
            <person name="Jiao Y."/>
        </authorList>
    </citation>
    <scope>NUCLEOTIDE SEQUENCE [LARGE SCALE GENOMIC DNA]</scope>
    <source>
        <strain evidence="15">IBCAS-2021</strain>
        <tissue evidence="15">Leaf</tissue>
    </source>
</reference>
<dbReference type="SUPFAM" id="SSF52058">
    <property type="entry name" value="L domain-like"/>
    <property type="match status" value="2"/>
</dbReference>
<feature type="chain" id="PRO_5043933369" description="C2H2-type domain-containing protein" evidence="13">
    <location>
        <begin position="30"/>
        <end position="1678"/>
    </location>
</feature>
<dbReference type="SMART" id="SM00369">
    <property type="entry name" value="LRR_TYP"/>
    <property type="match status" value="11"/>
</dbReference>
<dbReference type="Pfam" id="PF13855">
    <property type="entry name" value="LRR_8"/>
    <property type="match status" value="1"/>
</dbReference>
<accession>A0AAV7E048</accession>
<evidence type="ECO:0000259" key="14">
    <source>
        <dbReference type="PROSITE" id="PS00028"/>
    </source>
</evidence>
<dbReference type="SMART" id="SM00365">
    <property type="entry name" value="LRR_SD22"/>
    <property type="match status" value="6"/>
</dbReference>
<dbReference type="PANTHER" id="PTHR48052">
    <property type="entry name" value="UNNAMED PRODUCT"/>
    <property type="match status" value="1"/>
</dbReference>
<dbReference type="Pfam" id="PF00560">
    <property type="entry name" value="LRR_1"/>
    <property type="match status" value="7"/>
</dbReference>
<dbReference type="FunFam" id="3.80.10.10:FF:000299">
    <property type="entry name" value="Piriformospora indica-insensitive protein 2"/>
    <property type="match status" value="1"/>
</dbReference>
<sequence length="1678" mass="188192">MAAPPKALLLLLLLSPVLIVCFSQQPVFASRCIEIEREALIEFKKNLTDPGKTLSSWVGEDCCAWRGIGCDIRTGHVTQLNLRNPEGDGNSLGGEVSPSLLRLKHLISLDLSYNHFELTPIPEFFGSFHQLRYLNLSGVSSCGGKIPHQLGNLSKLQYLDLSRCYLELSKTINLPPSLIELHLWYNTSGNIDPTLSTNLTSLKILYVSTEGSVVPSILPKWFSTLNSLTTLVLESGGFGGTIPPWFCTLGNLKYLDMSLNGFQGRIPSCFVNLTHLEKLNMAYNQLSGIMPTNIGHLTSLKVLDLSDNNLSGSLPTNFGHLCNLKEVILSGNDLEGGISTIDQTSGPCFTKSLQILDLSHNRLKGELPSWLTECQGLKQLDLMFNSFTGIIPSSLGRLSSLQILKLRSNNLTGSIPESLGLLSQLEELDVSNNNYLEGFVNGIHFTHLSSLRSLVMASTSVVWNVSPDWNPPFQLTDLDLSSCTLEPRFPTWILTQTNLLKLDISRTSISDVVPNSFWELVSSMYYLFMSHNMLRGQLPDVLNVLPELYTVVDLSHNSLEGSLLNFSTNANTLDISSNLISGQIPKDISSRMPNAGGLFLSNNYITGSIPFSLCQLQVEALSLSRNQLSGAIPDCWNLSGYLKSIDLSRNNLVGRIPATLGNLSNLVSVFLSDNNLTGGLLPVLQSTLPNLLVLDLGENKLVGRIPSQLEEKLPNLMVLRLRSNMLSGNIPPEISLLDSLQVLDLAQNNLSGNIPKSFNNFTAMRVWNKTSNLFIKEYLDIQKMLHEQVSVNIKGGEWEYRQQDITVYFLSSIDLSCNKLSGEIPNGLTDLFGLHSMNLSNNHLTGNIPDRVGDLQRLESLDLSHNQLYGRIPDGISALHYLASMNLSYNNLSGRIPQGPQIQTLDDPSIYVGNKELCGPPIEKQCKEDETPPQSLAPGGINVHDDDDTDEMVAFSMAFNILDLPLDIMDLFAKHVTNAMDFVHARAVSQYWKSVFNLENYSPLRQAPWLILAEREDSDIRSFFNPPTSEIYDIPLPELWRRRIAGSAYGWLVTVGDDGEIQLINPLTRVQTKLPPVQTFGQDLADWSASDIRAEFLSKVVLTSSPSKGDFLALALYTTMNMGAIWRPGDKVWTLVGGEHDWLLFEDLISYKGNIYTIDIHGRFGLFDFSSEPKAVRLGRLPSLSTDGDSMNVWENYRKYLVELSGDVLVIVRRIYIGHGNTEILFNDDDDRILPEIVFPYKTMYFKVYKLVLLQPKLEWVEVKDLGDYSMFVGQNTSFHLRASQTGGWLRRNCIYFTDDCTRVEHLQIDGGRDQGVYNLDDGSFQDHFQGMRVHSPNNPLIRSPCEFVEISASGENVKVEFWERMCTIWCGFGRSDGSICVPAVPVELLNDELQWLNFSGSRASASVFSSWQKGCRTQFFLTSVRESFSSGKEFVLRFGRGKKFFACREMTHYVDNATRRDPGDGLRRARLGLGYANSSPGLSSRLPAVGRARTRARVVLSNSSSSSSRFEFEERRIWVEEKEEETDGRRKQMRGGRNMCEEEEINAKRKKKGTQRKEGRRDAEKEKKSFFIFRFPVIPSGIRPRRQQEFGMYCGWCKAEIRSTLPNGCCTIQICEKSFPSRNAMKNHNDDLHKRFKYECADCLNKYPTEAHKAEDHRKIGEEGNDRRGARLPVLSD</sequence>
<name>A0AAV7E048_ARIFI</name>
<dbReference type="PANTHER" id="PTHR48052:SF8">
    <property type="entry name" value="LRR RECEPTOR-LIKE SERINE_THREONINE-PROTEIN KINASE FLS2"/>
    <property type="match status" value="1"/>
</dbReference>
<dbReference type="Proteomes" id="UP000825729">
    <property type="component" value="Unassembled WGS sequence"/>
</dbReference>
<comment type="similarity">
    <text evidence="2">Belongs to the RLP family.</text>
</comment>
<feature type="region of interest" description="Disordered" evidence="12">
    <location>
        <begin position="1655"/>
        <end position="1678"/>
    </location>
</feature>
<feature type="region of interest" description="Disordered" evidence="12">
    <location>
        <begin position="1545"/>
        <end position="1564"/>
    </location>
</feature>
<evidence type="ECO:0000256" key="6">
    <source>
        <dbReference type="ARBA" id="ARBA00022729"/>
    </source>
</evidence>
<dbReference type="PRINTS" id="PR00019">
    <property type="entry name" value="LEURICHRPT"/>
</dbReference>
<gene>
    <name evidence="15" type="ORF">H6P81_017035</name>
</gene>
<dbReference type="InterPro" id="IPR003591">
    <property type="entry name" value="Leu-rich_rpt_typical-subtyp"/>
</dbReference>
<feature type="domain" description="C2H2-type" evidence="14">
    <location>
        <begin position="1611"/>
        <end position="1634"/>
    </location>
</feature>
<evidence type="ECO:0000256" key="11">
    <source>
        <dbReference type="ARBA" id="ARBA00023180"/>
    </source>
</evidence>
<keyword evidence="16" id="KW-1185">Reference proteome</keyword>
<evidence type="ECO:0000313" key="16">
    <source>
        <dbReference type="Proteomes" id="UP000825729"/>
    </source>
</evidence>
<evidence type="ECO:0000256" key="3">
    <source>
        <dbReference type="ARBA" id="ARBA00022475"/>
    </source>
</evidence>
<evidence type="ECO:0000256" key="13">
    <source>
        <dbReference type="SAM" id="SignalP"/>
    </source>
</evidence>
<evidence type="ECO:0000256" key="5">
    <source>
        <dbReference type="ARBA" id="ARBA00022692"/>
    </source>
</evidence>
<dbReference type="FunFam" id="3.80.10.10:FF:000111">
    <property type="entry name" value="LRR receptor-like serine/threonine-protein kinase ERECTA"/>
    <property type="match status" value="1"/>
</dbReference>
<comment type="subcellular location">
    <subcellularLocation>
        <location evidence="1">Cell membrane</location>
        <topology evidence="1">Single-pass type I membrane protein</topology>
    </subcellularLocation>
</comment>
<keyword evidence="11" id="KW-0325">Glycoprotein</keyword>
<keyword evidence="10" id="KW-0675">Receptor</keyword>
<evidence type="ECO:0000256" key="8">
    <source>
        <dbReference type="ARBA" id="ARBA00022989"/>
    </source>
</evidence>
<protein>
    <recommendedName>
        <fullName evidence="14">C2H2-type domain-containing protein</fullName>
    </recommendedName>
</protein>
<dbReference type="InterPro" id="IPR032675">
    <property type="entry name" value="LRR_dom_sf"/>
</dbReference>
<dbReference type="InterPro" id="IPR001611">
    <property type="entry name" value="Leu-rich_rpt"/>
</dbReference>
<evidence type="ECO:0000256" key="4">
    <source>
        <dbReference type="ARBA" id="ARBA00022614"/>
    </source>
</evidence>
<dbReference type="Gene3D" id="3.80.10.10">
    <property type="entry name" value="Ribonuclease Inhibitor"/>
    <property type="match status" value="5"/>
</dbReference>
<comment type="caution">
    <text evidence="15">The sequence shown here is derived from an EMBL/GenBank/DDBJ whole genome shotgun (WGS) entry which is preliminary data.</text>
</comment>
<dbReference type="InterPro" id="IPR013210">
    <property type="entry name" value="LRR_N_plant-typ"/>
</dbReference>
<dbReference type="Pfam" id="PF03478">
    <property type="entry name" value="Beta-prop_KIB1-4"/>
    <property type="match status" value="1"/>
</dbReference>
<keyword evidence="6 13" id="KW-0732">Signal</keyword>
<dbReference type="InterPro" id="IPR005174">
    <property type="entry name" value="KIB1-4_b-propeller"/>
</dbReference>
<keyword evidence="5" id="KW-0812">Transmembrane</keyword>
<dbReference type="PROSITE" id="PS00028">
    <property type="entry name" value="ZINC_FINGER_C2H2_1"/>
    <property type="match status" value="1"/>
</dbReference>
<evidence type="ECO:0000256" key="7">
    <source>
        <dbReference type="ARBA" id="ARBA00022737"/>
    </source>
</evidence>
<keyword evidence="8" id="KW-1133">Transmembrane helix</keyword>
<evidence type="ECO:0000256" key="12">
    <source>
        <dbReference type="SAM" id="MobiDB-lite"/>
    </source>
</evidence>
<evidence type="ECO:0000313" key="15">
    <source>
        <dbReference type="EMBL" id="KAG9441181.1"/>
    </source>
</evidence>
<evidence type="ECO:0000256" key="2">
    <source>
        <dbReference type="ARBA" id="ARBA00009592"/>
    </source>
</evidence>
<proteinExistence type="inferred from homology"/>
<dbReference type="Pfam" id="PF23598">
    <property type="entry name" value="LRR_14"/>
    <property type="match status" value="1"/>
</dbReference>
<dbReference type="EMBL" id="JAINDJ010000007">
    <property type="protein sequence ID" value="KAG9441181.1"/>
    <property type="molecule type" value="Genomic_DNA"/>
</dbReference>
<keyword evidence="4" id="KW-0433">Leucine-rich repeat</keyword>
<dbReference type="InterPro" id="IPR013087">
    <property type="entry name" value="Znf_C2H2_type"/>
</dbReference>
<dbReference type="SUPFAM" id="SSF52047">
    <property type="entry name" value="RNI-like"/>
    <property type="match status" value="1"/>
</dbReference>
<dbReference type="GO" id="GO:0005886">
    <property type="term" value="C:plasma membrane"/>
    <property type="evidence" value="ECO:0007669"/>
    <property type="project" value="UniProtKB-SubCell"/>
</dbReference>
<feature type="compositionally biased region" description="Basic and acidic residues" evidence="12">
    <location>
        <begin position="1655"/>
        <end position="1670"/>
    </location>
</feature>